<protein>
    <submittedName>
        <fullName evidence="1">Phage tail assembly protein</fullName>
    </submittedName>
</protein>
<accession>A0AA48L124</accession>
<dbReference type="AlphaFoldDB" id="A0AA48L124"/>
<sequence length="123" mass="13965">MLSFETKYNFELPKGYVDSKGEVHQRGIMRLANASDEIIPLNDPRVKLNPSYLSVLILERVIIELGTIPKINSSIIESLFTADMTYLQDFYQKINSIEPQMLDTICPNCGSKFSVNEPFFAKA</sequence>
<proteinExistence type="predicted"/>
<dbReference type="KEGG" id="ips:CfP315_0719"/>
<reference evidence="1" key="1">
    <citation type="journal article" date="2023" name="ISME J.">
        <title>Emergence of putative energy parasites within Clostridia revealed by genome analysis of a novel endosymbiotic clade.</title>
        <authorList>
            <person name="Takahashi K."/>
            <person name="Kuwahara H."/>
            <person name="Horikawa Y."/>
            <person name="Izawa K."/>
            <person name="Kato D."/>
            <person name="Inagaki T."/>
            <person name="Yuki M."/>
            <person name="Ohkuma M."/>
            <person name="Hongoh Y."/>
        </authorList>
    </citation>
    <scope>NUCLEOTIDE SEQUENCE</scope>
    <source>
        <strain evidence="1">CfP3-15</strain>
    </source>
</reference>
<dbReference type="EMBL" id="AP027924">
    <property type="protein sequence ID" value="BED92130.1"/>
    <property type="molecule type" value="Genomic_DNA"/>
</dbReference>
<evidence type="ECO:0000313" key="1">
    <source>
        <dbReference type="EMBL" id="BED92130.1"/>
    </source>
</evidence>
<name>A0AA48L124_9FIRM</name>
<organism evidence="1">
    <name type="scientific">Candidatus Improbicoccus pseudotrichonymphae</name>
    <dbReference type="NCBI Taxonomy" id="3033792"/>
    <lineage>
        <taxon>Bacteria</taxon>
        <taxon>Bacillati</taxon>
        <taxon>Bacillota</taxon>
        <taxon>Clostridia</taxon>
        <taxon>Candidatus Improbicoccus</taxon>
    </lineage>
</organism>
<gene>
    <name evidence="1" type="ORF">CfP315_0719</name>
</gene>
<dbReference type="Proteomes" id="UP001337580">
    <property type="component" value="Chromosome"/>
</dbReference>